<dbReference type="InterPro" id="IPR020904">
    <property type="entry name" value="Sc_DH/Rdtase_CS"/>
</dbReference>
<comment type="similarity">
    <text evidence="1 3">Belongs to the short-chain dehydrogenases/reductases (SDR) family.</text>
</comment>
<dbReference type="PANTHER" id="PTHR43115">
    <property type="entry name" value="DEHYDROGENASE/REDUCTASE SDR FAMILY MEMBER 11"/>
    <property type="match status" value="1"/>
</dbReference>
<evidence type="ECO:0008006" key="6">
    <source>
        <dbReference type="Google" id="ProtNLM"/>
    </source>
</evidence>
<dbReference type="InterPro" id="IPR036291">
    <property type="entry name" value="NAD(P)-bd_dom_sf"/>
</dbReference>
<keyword evidence="5" id="KW-1185">Reference proteome</keyword>
<gene>
    <name evidence="4" type="ORF">Zmor_017881</name>
</gene>
<reference evidence="4" key="1">
    <citation type="journal article" date="2023" name="G3 (Bethesda)">
        <title>Whole genome assemblies of Zophobas morio and Tenebrio molitor.</title>
        <authorList>
            <person name="Kaur S."/>
            <person name="Stinson S.A."/>
            <person name="diCenzo G.C."/>
        </authorList>
    </citation>
    <scope>NUCLEOTIDE SEQUENCE</scope>
    <source>
        <strain evidence="4">QUZm001</strain>
    </source>
</reference>
<dbReference type="GO" id="GO:0016616">
    <property type="term" value="F:oxidoreductase activity, acting on the CH-OH group of donors, NAD or NADP as acceptor"/>
    <property type="evidence" value="ECO:0007669"/>
    <property type="project" value="UniProtKB-ARBA"/>
</dbReference>
<sequence>MERWQDKVAVVTGASSGIGAEISKLLVQKGVKVVGLARRVERVEDLACKLADQPGELFAISCDVTKEENIQEAFKWVSENVGPVHILINNAGLTKPTNLTDGCTELWRQVFEVNVMALCICTREAISIMKENDVDGHVIHLNSIAGHQVPNVPNFNVYPASKFAVTALAQSLRQELAREKSRIKVTSISPGLVRTEFQEGVADDGTREILAEMPALTPEAVADAVVYVLSTDPSVQVSELTIRPVGDMF</sequence>
<evidence type="ECO:0000256" key="2">
    <source>
        <dbReference type="ARBA" id="ARBA00023002"/>
    </source>
</evidence>
<dbReference type="AlphaFoldDB" id="A0AA38MCL9"/>
<dbReference type="Gene3D" id="3.40.50.720">
    <property type="entry name" value="NAD(P)-binding Rossmann-like Domain"/>
    <property type="match status" value="1"/>
</dbReference>
<dbReference type="PRINTS" id="PR00080">
    <property type="entry name" value="SDRFAMILY"/>
</dbReference>
<evidence type="ECO:0000313" key="4">
    <source>
        <dbReference type="EMBL" id="KAJ3651875.1"/>
    </source>
</evidence>
<evidence type="ECO:0000313" key="5">
    <source>
        <dbReference type="Proteomes" id="UP001168821"/>
    </source>
</evidence>
<dbReference type="Proteomes" id="UP001168821">
    <property type="component" value="Unassembled WGS sequence"/>
</dbReference>
<evidence type="ECO:0000256" key="3">
    <source>
        <dbReference type="RuleBase" id="RU000363"/>
    </source>
</evidence>
<accession>A0AA38MCL9</accession>
<dbReference type="PRINTS" id="PR00081">
    <property type="entry name" value="GDHRDH"/>
</dbReference>
<dbReference type="SUPFAM" id="SSF51735">
    <property type="entry name" value="NAD(P)-binding Rossmann-fold domains"/>
    <property type="match status" value="1"/>
</dbReference>
<dbReference type="PROSITE" id="PS00061">
    <property type="entry name" value="ADH_SHORT"/>
    <property type="match status" value="1"/>
</dbReference>
<proteinExistence type="inferred from homology"/>
<dbReference type="EMBL" id="JALNTZ010000005">
    <property type="protein sequence ID" value="KAJ3651875.1"/>
    <property type="molecule type" value="Genomic_DNA"/>
</dbReference>
<dbReference type="Pfam" id="PF00106">
    <property type="entry name" value="adh_short"/>
    <property type="match status" value="1"/>
</dbReference>
<dbReference type="InterPro" id="IPR002347">
    <property type="entry name" value="SDR_fam"/>
</dbReference>
<evidence type="ECO:0000256" key="1">
    <source>
        <dbReference type="ARBA" id="ARBA00006484"/>
    </source>
</evidence>
<name>A0AA38MCL9_9CUCU</name>
<comment type="caution">
    <text evidence="4">The sequence shown here is derived from an EMBL/GenBank/DDBJ whole genome shotgun (WGS) entry which is preliminary data.</text>
</comment>
<organism evidence="4 5">
    <name type="scientific">Zophobas morio</name>
    <dbReference type="NCBI Taxonomy" id="2755281"/>
    <lineage>
        <taxon>Eukaryota</taxon>
        <taxon>Metazoa</taxon>
        <taxon>Ecdysozoa</taxon>
        <taxon>Arthropoda</taxon>
        <taxon>Hexapoda</taxon>
        <taxon>Insecta</taxon>
        <taxon>Pterygota</taxon>
        <taxon>Neoptera</taxon>
        <taxon>Endopterygota</taxon>
        <taxon>Coleoptera</taxon>
        <taxon>Polyphaga</taxon>
        <taxon>Cucujiformia</taxon>
        <taxon>Tenebrionidae</taxon>
        <taxon>Zophobas</taxon>
    </lineage>
</organism>
<keyword evidence="2" id="KW-0560">Oxidoreductase</keyword>
<protein>
    <recommendedName>
        <fullName evidence="6">Dehydrogenase/reductase SDR family member 11</fullName>
    </recommendedName>
</protein>
<dbReference type="PANTHER" id="PTHR43115:SF4">
    <property type="entry name" value="DEHYDROGENASE_REDUCTASE SDR FAMILY MEMBER 11"/>
    <property type="match status" value="1"/>
</dbReference>
<dbReference type="FunFam" id="3.40.50.720:FF:000047">
    <property type="entry name" value="NADP-dependent L-serine/L-allo-threonine dehydrogenase"/>
    <property type="match status" value="1"/>
</dbReference>